<reference evidence="1 2" key="1">
    <citation type="submission" date="2014-04" db="EMBL/GenBank/DDBJ databases">
        <authorList>
            <consortium name="DOE Joint Genome Institute"/>
            <person name="Kuo A."/>
            <person name="Kohler A."/>
            <person name="Costa M.D."/>
            <person name="Nagy L.G."/>
            <person name="Floudas D."/>
            <person name="Copeland A."/>
            <person name="Barry K.W."/>
            <person name="Cichocki N."/>
            <person name="Veneault-Fourrey C."/>
            <person name="LaButti K."/>
            <person name="Lindquist E.A."/>
            <person name="Lipzen A."/>
            <person name="Lundell T."/>
            <person name="Morin E."/>
            <person name="Murat C."/>
            <person name="Sun H."/>
            <person name="Tunlid A."/>
            <person name="Henrissat B."/>
            <person name="Grigoriev I.V."/>
            <person name="Hibbett D.S."/>
            <person name="Martin F."/>
            <person name="Nordberg H.P."/>
            <person name="Cantor M.N."/>
            <person name="Hua S.X."/>
        </authorList>
    </citation>
    <scope>NUCLEOTIDE SEQUENCE [LARGE SCALE GENOMIC DNA]</scope>
    <source>
        <strain evidence="1 2">441</strain>
    </source>
</reference>
<sequence>MSYAERKVIESKTSVLLFKKCLKERQGLAFTYLCIEGIRISRNSRQNQEHYYLPRLVHNE</sequence>
<reference evidence="2" key="2">
    <citation type="submission" date="2015-01" db="EMBL/GenBank/DDBJ databases">
        <title>Evolutionary Origins and Diversification of the Mycorrhizal Mutualists.</title>
        <authorList>
            <consortium name="DOE Joint Genome Institute"/>
            <consortium name="Mycorrhizal Genomics Consortium"/>
            <person name="Kohler A."/>
            <person name="Kuo A."/>
            <person name="Nagy L.G."/>
            <person name="Floudas D."/>
            <person name="Copeland A."/>
            <person name="Barry K.W."/>
            <person name="Cichocki N."/>
            <person name="Veneault-Fourrey C."/>
            <person name="LaButti K."/>
            <person name="Lindquist E.A."/>
            <person name="Lipzen A."/>
            <person name="Lundell T."/>
            <person name="Morin E."/>
            <person name="Murat C."/>
            <person name="Riley R."/>
            <person name="Ohm R."/>
            <person name="Sun H."/>
            <person name="Tunlid A."/>
            <person name="Henrissat B."/>
            <person name="Grigoriev I.V."/>
            <person name="Hibbett D.S."/>
            <person name="Martin F."/>
        </authorList>
    </citation>
    <scope>NUCLEOTIDE SEQUENCE [LARGE SCALE GENOMIC DNA]</scope>
    <source>
        <strain evidence="2">441</strain>
    </source>
</reference>
<organism evidence="1 2">
    <name type="scientific">Pisolithus microcarpus 441</name>
    <dbReference type="NCBI Taxonomy" id="765257"/>
    <lineage>
        <taxon>Eukaryota</taxon>
        <taxon>Fungi</taxon>
        <taxon>Dikarya</taxon>
        <taxon>Basidiomycota</taxon>
        <taxon>Agaricomycotina</taxon>
        <taxon>Agaricomycetes</taxon>
        <taxon>Agaricomycetidae</taxon>
        <taxon>Boletales</taxon>
        <taxon>Sclerodermatineae</taxon>
        <taxon>Pisolithaceae</taxon>
        <taxon>Pisolithus</taxon>
    </lineage>
</organism>
<dbReference type="Proteomes" id="UP000054018">
    <property type="component" value="Unassembled WGS sequence"/>
</dbReference>
<dbReference type="HOGENOM" id="CLU_2942682_0_0_1"/>
<evidence type="ECO:0000313" key="1">
    <source>
        <dbReference type="EMBL" id="KIK30108.1"/>
    </source>
</evidence>
<dbReference type="EMBL" id="KN833687">
    <property type="protein sequence ID" value="KIK30108.1"/>
    <property type="molecule type" value="Genomic_DNA"/>
</dbReference>
<proteinExistence type="predicted"/>
<name>A0A0D0ADH5_9AGAM</name>
<keyword evidence="2" id="KW-1185">Reference proteome</keyword>
<dbReference type="AlphaFoldDB" id="A0A0D0ADH5"/>
<evidence type="ECO:0000313" key="2">
    <source>
        <dbReference type="Proteomes" id="UP000054018"/>
    </source>
</evidence>
<protein>
    <submittedName>
        <fullName evidence="1">Uncharacterized protein</fullName>
    </submittedName>
</protein>
<gene>
    <name evidence="1" type="ORF">PISMIDRAFT_671159</name>
</gene>
<accession>A0A0D0ADH5</accession>